<dbReference type="EMBL" id="BARW01023672">
    <property type="protein sequence ID" value="GAI98414.1"/>
    <property type="molecule type" value="Genomic_DNA"/>
</dbReference>
<proteinExistence type="inferred from homology"/>
<dbReference type="PANTHER" id="PTHR30478:SF0">
    <property type="entry name" value="BETA SLIDING CLAMP"/>
    <property type="match status" value="1"/>
</dbReference>
<comment type="subcellular location">
    <subcellularLocation>
        <location evidence="1">Cytoplasm</location>
    </subcellularLocation>
</comment>
<comment type="similarity">
    <text evidence="2">Belongs to the beta sliding clamp family.</text>
</comment>
<reference evidence="9" key="1">
    <citation type="journal article" date="2014" name="Front. Microbiol.">
        <title>High frequency of phylogenetically diverse reductive dehalogenase-homologous genes in deep subseafloor sedimentary metagenomes.</title>
        <authorList>
            <person name="Kawai M."/>
            <person name="Futagami T."/>
            <person name="Toyoda A."/>
            <person name="Takaki Y."/>
            <person name="Nishi S."/>
            <person name="Hori S."/>
            <person name="Arai W."/>
            <person name="Tsubouchi T."/>
            <person name="Morono Y."/>
            <person name="Uchiyama I."/>
            <person name="Ito T."/>
            <person name="Fujiyama A."/>
            <person name="Inagaki F."/>
            <person name="Takami H."/>
        </authorList>
    </citation>
    <scope>NUCLEOTIDE SEQUENCE</scope>
    <source>
        <strain evidence="9">Expedition CK06-06</strain>
    </source>
</reference>
<sequence length="149" mass="16403">MQVQVAQLRDVLAILKPVVPRKSTLPVLSNILVKDGQLMATDMDTMVIINMPEADGSFLFPYAEVMDMLKYVKAGDYLTMQHKSRELKLTWSEGEATYPSKHVADYPDIPAFEPQDEADIDGDSFLPALVAALPYVSTDPARGVLCGVT</sequence>
<keyword evidence="7" id="KW-0239">DNA-directed DNA polymerase</keyword>
<organism evidence="9">
    <name type="scientific">marine sediment metagenome</name>
    <dbReference type="NCBI Taxonomy" id="412755"/>
    <lineage>
        <taxon>unclassified sequences</taxon>
        <taxon>metagenomes</taxon>
        <taxon>ecological metagenomes</taxon>
    </lineage>
</organism>
<dbReference type="Gene3D" id="3.10.150.10">
    <property type="entry name" value="DNA Polymerase III, subunit A, domain 2"/>
    <property type="match status" value="1"/>
</dbReference>
<dbReference type="InterPro" id="IPR046938">
    <property type="entry name" value="DNA_clamp_sf"/>
</dbReference>
<keyword evidence="6" id="KW-0235">DNA replication</keyword>
<evidence type="ECO:0000256" key="4">
    <source>
        <dbReference type="ARBA" id="ARBA00022679"/>
    </source>
</evidence>
<evidence type="ECO:0000313" key="9">
    <source>
        <dbReference type="EMBL" id="GAI98414.1"/>
    </source>
</evidence>
<dbReference type="GO" id="GO:0003677">
    <property type="term" value="F:DNA binding"/>
    <property type="evidence" value="ECO:0007669"/>
    <property type="project" value="UniProtKB-KW"/>
</dbReference>
<dbReference type="PANTHER" id="PTHR30478">
    <property type="entry name" value="DNA POLYMERASE III SUBUNIT BETA"/>
    <property type="match status" value="1"/>
</dbReference>
<protein>
    <recommendedName>
        <fullName evidence="10">DNA polymerase III beta sliding clamp N-terminal domain-containing protein</fullName>
    </recommendedName>
</protein>
<gene>
    <name evidence="9" type="ORF">S12H4_39208</name>
</gene>
<dbReference type="GO" id="GO:0003887">
    <property type="term" value="F:DNA-directed DNA polymerase activity"/>
    <property type="evidence" value="ECO:0007669"/>
    <property type="project" value="UniProtKB-KW"/>
</dbReference>
<dbReference type="GO" id="GO:0006271">
    <property type="term" value="P:DNA strand elongation involved in DNA replication"/>
    <property type="evidence" value="ECO:0007669"/>
    <property type="project" value="TreeGrafter"/>
</dbReference>
<keyword evidence="4" id="KW-0808">Transferase</keyword>
<evidence type="ECO:0000256" key="1">
    <source>
        <dbReference type="ARBA" id="ARBA00004496"/>
    </source>
</evidence>
<accession>X1V1A0</accession>
<dbReference type="AlphaFoldDB" id="X1V1A0"/>
<evidence type="ECO:0008006" key="10">
    <source>
        <dbReference type="Google" id="ProtNLM"/>
    </source>
</evidence>
<dbReference type="SUPFAM" id="SSF55979">
    <property type="entry name" value="DNA clamp"/>
    <property type="match status" value="1"/>
</dbReference>
<name>X1V1A0_9ZZZZ</name>
<dbReference type="GO" id="GO:0009360">
    <property type="term" value="C:DNA polymerase III complex"/>
    <property type="evidence" value="ECO:0007669"/>
    <property type="project" value="InterPro"/>
</dbReference>
<dbReference type="GO" id="GO:0005737">
    <property type="term" value="C:cytoplasm"/>
    <property type="evidence" value="ECO:0007669"/>
    <property type="project" value="UniProtKB-SubCell"/>
</dbReference>
<comment type="caution">
    <text evidence="9">The sequence shown here is derived from an EMBL/GenBank/DDBJ whole genome shotgun (WGS) entry which is preliminary data.</text>
</comment>
<evidence type="ECO:0000256" key="5">
    <source>
        <dbReference type="ARBA" id="ARBA00022695"/>
    </source>
</evidence>
<keyword evidence="5" id="KW-0548">Nucleotidyltransferase</keyword>
<evidence type="ECO:0000256" key="6">
    <source>
        <dbReference type="ARBA" id="ARBA00022705"/>
    </source>
</evidence>
<keyword evidence="3" id="KW-0963">Cytoplasm</keyword>
<evidence type="ECO:0000256" key="7">
    <source>
        <dbReference type="ARBA" id="ARBA00022932"/>
    </source>
</evidence>
<feature type="non-terminal residue" evidence="9">
    <location>
        <position position="149"/>
    </location>
</feature>
<dbReference type="InterPro" id="IPR001001">
    <property type="entry name" value="DNA_polIII_beta"/>
</dbReference>
<evidence type="ECO:0000256" key="8">
    <source>
        <dbReference type="ARBA" id="ARBA00023125"/>
    </source>
</evidence>
<evidence type="ECO:0000256" key="3">
    <source>
        <dbReference type="ARBA" id="ARBA00022490"/>
    </source>
</evidence>
<evidence type="ECO:0000256" key="2">
    <source>
        <dbReference type="ARBA" id="ARBA00010752"/>
    </source>
</evidence>
<keyword evidence="8" id="KW-0238">DNA-binding</keyword>